<feature type="compositionally biased region" description="Basic and acidic residues" evidence="1">
    <location>
        <begin position="142"/>
        <end position="159"/>
    </location>
</feature>
<reference evidence="3 4" key="1">
    <citation type="submission" date="2022-05" db="EMBL/GenBank/DDBJ databases">
        <authorList>
            <consortium name="Genoscope - CEA"/>
            <person name="William W."/>
        </authorList>
    </citation>
    <scope>NUCLEOTIDE SEQUENCE [LARGE SCALE GENOMIC DNA]</scope>
</reference>
<comment type="caution">
    <text evidence="3">The sequence shown here is derived from an EMBL/GenBank/DDBJ whole genome shotgun (WGS) entry which is preliminary data.</text>
</comment>
<keyword evidence="2" id="KW-0732">Signal</keyword>
<sequence length="350" mass="37964">MMRTTALLVVFTLFVIFYEASAVPVASSYNLENENVMDVMEAKEKSEEAGDDEKEDEESEKEDKHDDEEDEEKKDDSPKDDEDSKDDEEKKDEKEEDEQEPDINEEQNDSESSGEESVDLDSDHLVLQGSGSGKIKGVVIDDSEKEKDKPEKRSVDSQKKSTKATQVQGKRCGCWGEAGEGCGCGNCCGGFECPHTCGGCGCGCCPQLNFPVTFGACVNNPCCECCQKKPPKGKCQWPCMWPCCCECDPPKFKFTPLKPKPMCHCPNGHGSCCGKKSQGPTKRSAVEKKCGCGGYGGCGGCGGCGWGYGYGDWDHGYGYGLGPWGGYGGYGPWGYGSFGGYFHGGPFPFY</sequence>
<gene>
    <name evidence="3" type="ORF">PLOB_00024836</name>
</gene>
<accession>A0ABN8MSP8</accession>
<evidence type="ECO:0000313" key="3">
    <source>
        <dbReference type="EMBL" id="CAH3034929.1"/>
    </source>
</evidence>
<organism evidence="3 4">
    <name type="scientific">Porites lobata</name>
    <dbReference type="NCBI Taxonomy" id="104759"/>
    <lineage>
        <taxon>Eukaryota</taxon>
        <taxon>Metazoa</taxon>
        <taxon>Cnidaria</taxon>
        <taxon>Anthozoa</taxon>
        <taxon>Hexacorallia</taxon>
        <taxon>Scleractinia</taxon>
        <taxon>Fungiina</taxon>
        <taxon>Poritidae</taxon>
        <taxon>Porites</taxon>
    </lineage>
</organism>
<evidence type="ECO:0000256" key="1">
    <source>
        <dbReference type="SAM" id="MobiDB-lite"/>
    </source>
</evidence>
<dbReference type="EMBL" id="CALNXK010000003">
    <property type="protein sequence ID" value="CAH3034929.1"/>
    <property type="molecule type" value="Genomic_DNA"/>
</dbReference>
<proteinExistence type="predicted"/>
<keyword evidence="4" id="KW-1185">Reference proteome</keyword>
<name>A0ABN8MSP8_9CNID</name>
<protein>
    <submittedName>
        <fullName evidence="3">Uncharacterized protein</fullName>
    </submittedName>
</protein>
<feature type="region of interest" description="Disordered" evidence="1">
    <location>
        <begin position="39"/>
        <end position="162"/>
    </location>
</feature>
<evidence type="ECO:0000313" key="4">
    <source>
        <dbReference type="Proteomes" id="UP001159405"/>
    </source>
</evidence>
<feature type="signal peptide" evidence="2">
    <location>
        <begin position="1"/>
        <end position="22"/>
    </location>
</feature>
<feature type="chain" id="PRO_5045980311" evidence="2">
    <location>
        <begin position="23"/>
        <end position="350"/>
    </location>
</feature>
<feature type="compositionally biased region" description="Acidic residues" evidence="1">
    <location>
        <begin position="94"/>
        <end position="120"/>
    </location>
</feature>
<evidence type="ECO:0000256" key="2">
    <source>
        <dbReference type="SAM" id="SignalP"/>
    </source>
</evidence>
<feature type="compositionally biased region" description="Acidic residues" evidence="1">
    <location>
        <begin position="49"/>
        <end position="86"/>
    </location>
</feature>
<dbReference type="Proteomes" id="UP001159405">
    <property type="component" value="Unassembled WGS sequence"/>
</dbReference>